<gene>
    <name evidence="2" type="ORF">OXD698_LOCUS42073</name>
</gene>
<dbReference type="EMBL" id="CAJOAZ010010687">
    <property type="protein sequence ID" value="CAF4224795.1"/>
    <property type="molecule type" value="Genomic_DNA"/>
</dbReference>
<dbReference type="Proteomes" id="UP000663844">
    <property type="component" value="Unassembled WGS sequence"/>
</dbReference>
<accession>A0A820CQD5</accession>
<feature type="region of interest" description="Disordered" evidence="1">
    <location>
        <begin position="1"/>
        <end position="47"/>
    </location>
</feature>
<evidence type="ECO:0000313" key="3">
    <source>
        <dbReference type="Proteomes" id="UP000663844"/>
    </source>
</evidence>
<dbReference type="AlphaFoldDB" id="A0A820CQD5"/>
<protein>
    <submittedName>
        <fullName evidence="2">Uncharacterized protein</fullName>
    </submittedName>
</protein>
<organism evidence="2 3">
    <name type="scientific">Adineta steineri</name>
    <dbReference type="NCBI Taxonomy" id="433720"/>
    <lineage>
        <taxon>Eukaryota</taxon>
        <taxon>Metazoa</taxon>
        <taxon>Spiralia</taxon>
        <taxon>Gnathifera</taxon>
        <taxon>Rotifera</taxon>
        <taxon>Eurotatoria</taxon>
        <taxon>Bdelloidea</taxon>
        <taxon>Adinetida</taxon>
        <taxon>Adinetidae</taxon>
        <taxon>Adineta</taxon>
    </lineage>
</organism>
<evidence type="ECO:0000313" key="2">
    <source>
        <dbReference type="EMBL" id="CAF4224795.1"/>
    </source>
</evidence>
<feature type="non-terminal residue" evidence="2">
    <location>
        <position position="1"/>
    </location>
</feature>
<comment type="caution">
    <text evidence="2">The sequence shown here is derived from an EMBL/GenBank/DDBJ whole genome shotgun (WGS) entry which is preliminary data.</text>
</comment>
<name>A0A820CQD5_9BILA</name>
<evidence type="ECO:0000256" key="1">
    <source>
        <dbReference type="SAM" id="MobiDB-lite"/>
    </source>
</evidence>
<sequence length="47" mass="5337">SSYMRESSPPRDEDKPTGASNTGAFYVEEPDSDEERKSSKNQLRTKK</sequence>
<reference evidence="2" key="1">
    <citation type="submission" date="2021-02" db="EMBL/GenBank/DDBJ databases">
        <authorList>
            <person name="Nowell W R."/>
        </authorList>
    </citation>
    <scope>NUCLEOTIDE SEQUENCE</scope>
</reference>
<proteinExistence type="predicted"/>